<dbReference type="EMBL" id="CYKH01001834">
    <property type="protein sequence ID" value="CUG90464.1"/>
    <property type="molecule type" value="Genomic_DNA"/>
</dbReference>
<evidence type="ECO:0000313" key="6">
    <source>
        <dbReference type="EMBL" id="CUG90464.1"/>
    </source>
</evidence>
<dbReference type="OrthoDB" id="19174at2759"/>
<dbReference type="PROSITE" id="PS50088">
    <property type="entry name" value="ANK_REPEAT"/>
    <property type="match status" value="1"/>
</dbReference>
<feature type="non-terminal residue" evidence="6">
    <location>
        <position position="140"/>
    </location>
</feature>
<organism evidence="6 7">
    <name type="scientific">Bodo saltans</name>
    <name type="common">Flagellated protozoan</name>
    <dbReference type="NCBI Taxonomy" id="75058"/>
    <lineage>
        <taxon>Eukaryota</taxon>
        <taxon>Discoba</taxon>
        <taxon>Euglenozoa</taxon>
        <taxon>Kinetoplastea</taxon>
        <taxon>Metakinetoplastina</taxon>
        <taxon>Eubodonida</taxon>
        <taxon>Bodonidae</taxon>
        <taxon>Bodo</taxon>
    </lineage>
</organism>
<keyword evidence="2 3" id="KW-0040">ANK repeat</keyword>
<sequence length="140" mass="14602">MLHIAVVNGHAHVLAYLLGILLAECESSSARAELEDCSAVLMTTAAEYGHADVIYVLATQLHADVNASSSVATTTTDSVHGTETRNEDGLTRQHSTWPPLFSAAEYSSVDAIHALIDLGADVHAVTVSGATPLHIAAENG</sequence>
<keyword evidence="7" id="KW-1185">Reference proteome</keyword>
<feature type="region of interest" description="Disordered" evidence="4">
    <location>
        <begin position="74"/>
        <end position="94"/>
    </location>
</feature>
<feature type="signal peptide" evidence="5">
    <location>
        <begin position="1"/>
        <end position="30"/>
    </location>
</feature>
<reference evidence="7" key="1">
    <citation type="submission" date="2015-09" db="EMBL/GenBank/DDBJ databases">
        <authorList>
            <consortium name="Pathogen Informatics"/>
        </authorList>
    </citation>
    <scope>NUCLEOTIDE SEQUENCE [LARGE SCALE GENOMIC DNA]</scope>
    <source>
        <strain evidence="7">Lake Konstanz</strain>
    </source>
</reference>
<evidence type="ECO:0000256" key="4">
    <source>
        <dbReference type="SAM" id="MobiDB-lite"/>
    </source>
</evidence>
<accession>A0A0S4JJX1</accession>
<dbReference type="SUPFAM" id="SSF48403">
    <property type="entry name" value="Ankyrin repeat"/>
    <property type="match status" value="1"/>
</dbReference>
<feature type="compositionally biased region" description="Basic and acidic residues" evidence="4">
    <location>
        <begin position="80"/>
        <end position="91"/>
    </location>
</feature>
<evidence type="ECO:0000256" key="3">
    <source>
        <dbReference type="PROSITE-ProRule" id="PRU00023"/>
    </source>
</evidence>
<protein>
    <submittedName>
        <fullName evidence="6">Ankyrin repeat protein, putative</fullName>
    </submittedName>
</protein>
<keyword evidence="5" id="KW-0732">Signal</keyword>
<feature type="repeat" description="ANK" evidence="3">
    <location>
        <begin position="128"/>
        <end position="140"/>
    </location>
</feature>
<dbReference type="AlphaFoldDB" id="A0A0S4JJX1"/>
<keyword evidence="1" id="KW-0677">Repeat</keyword>
<dbReference type="VEuPathDB" id="TriTrypDB:BSAL_26900"/>
<name>A0A0S4JJX1_BODSA</name>
<dbReference type="Pfam" id="PF13637">
    <property type="entry name" value="Ank_4"/>
    <property type="match status" value="1"/>
</dbReference>
<dbReference type="PANTHER" id="PTHR24198">
    <property type="entry name" value="ANKYRIN REPEAT AND PROTEIN KINASE DOMAIN-CONTAINING PROTEIN"/>
    <property type="match status" value="1"/>
</dbReference>
<dbReference type="PANTHER" id="PTHR24198:SF165">
    <property type="entry name" value="ANKYRIN REPEAT-CONTAINING PROTEIN-RELATED"/>
    <property type="match status" value="1"/>
</dbReference>
<dbReference type="Proteomes" id="UP000051952">
    <property type="component" value="Unassembled WGS sequence"/>
</dbReference>
<evidence type="ECO:0000256" key="1">
    <source>
        <dbReference type="ARBA" id="ARBA00022737"/>
    </source>
</evidence>
<dbReference type="Gene3D" id="1.25.40.20">
    <property type="entry name" value="Ankyrin repeat-containing domain"/>
    <property type="match status" value="1"/>
</dbReference>
<dbReference type="InterPro" id="IPR036770">
    <property type="entry name" value="Ankyrin_rpt-contain_sf"/>
</dbReference>
<evidence type="ECO:0000256" key="5">
    <source>
        <dbReference type="SAM" id="SignalP"/>
    </source>
</evidence>
<dbReference type="PROSITE" id="PS50297">
    <property type="entry name" value="ANK_REP_REGION"/>
    <property type="match status" value="1"/>
</dbReference>
<evidence type="ECO:0000313" key="7">
    <source>
        <dbReference type="Proteomes" id="UP000051952"/>
    </source>
</evidence>
<gene>
    <name evidence="6" type="ORF">BSAL_26900</name>
</gene>
<evidence type="ECO:0000256" key="2">
    <source>
        <dbReference type="ARBA" id="ARBA00023043"/>
    </source>
</evidence>
<feature type="chain" id="PRO_5006622404" evidence="5">
    <location>
        <begin position="31"/>
        <end position="140"/>
    </location>
</feature>
<dbReference type="InterPro" id="IPR002110">
    <property type="entry name" value="Ankyrin_rpt"/>
</dbReference>
<proteinExistence type="predicted"/>